<accession>A0AAD6GVP4</accession>
<reference evidence="2" key="1">
    <citation type="journal article" date="2023" name="IMA Fungus">
        <title>Comparative genomic study of the Penicillium genus elucidates a diverse pangenome and 15 lateral gene transfer events.</title>
        <authorList>
            <person name="Petersen C."/>
            <person name="Sorensen T."/>
            <person name="Nielsen M.R."/>
            <person name="Sondergaard T.E."/>
            <person name="Sorensen J.L."/>
            <person name="Fitzpatrick D.A."/>
            <person name="Frisvad J.C."/>
            <person name="Nielsen K.L."/>
        </authorList>
    </citation>
    <scope>NUCLEOTIDE SEQUENCE</scope>
    <source>
        <strain evidence="2">IBT 12815</strain>
    </source>
</reference>
<dbReference type="Proteomes" id="UP001213799">
    <property type="component" value="Unassembled WGS sequence"/>
</dbReference>
<sequence length="493" mass="55846">MSRTSPEEPEYAHFAMLYIDSNGNLCQRASDSISESLRSILSPSVTGRFLQAVAMSKETHTTRCQGNFPLGILVPSNRQKLNNSSAPSQEQSAIYSGMELGSPQRTQVLFLSQPEPPFQPAMWPSREPWPLQAGSQSKKNFGGRTLNLASHQRVLISIKDRCLLRRYYEKIFQTLQQTNCRIIAKAYIKLIEVRKQVNYPYNGRKVIEGRTQQLDPEETKPPWWPRGVSHREPDHLPKIERIRLLVHMLCDMRETHGVTAARLKQCDPSIRRQILPVERLETLDEAYRVREEEERFLDGISGTYLSTSSSTPSETHMYNLDGEYLSIACTNLPQMAEDTPSGQGSPTEPVSSQNIVETECSEGISHIDITQVTPTDLLSAPAYNTSNPYNLAMHFDPKTHYHSAGLWTNIPTSPLQLSEKQKWLYAPAHSIGWAPPVGMAHYPYPGMSDIAPTSEFHGTPNLPRGARVRTHTWTENELTEAMMPYGHPYYFNY</sequence>
<dbReference type="EMBL" id="JAQJAE010000005">
    <property type="protein sequence ID" value="KAJ5593566.1"/>
    <property type="molecule type" value="Genomic_DNA"/>
</dbReference>
<proteinExistence type="predicted"/>
<organism evidence="2 3">
    <name type="scientific">Penicillium hordei</name>
    <dbReference type="NCBI Taxonomy" id="40994"/>
    <lineage>
        <taxon>Eukaryota</taxon>
        <taxon>Fungi</taxon>
        <taxon>Dikarya</taxon>
        <taxon>Ascomycota</taxon>
        <taxon>Pezizomycotina</taxon>
        <taxon>Eurotiomycetes</taxon>
        <taxon>Eurotiomycetidae</taxon>
        <taxon>Eurotiales</taxon>
        <taxon>Aspergillaceae</taxon>
        <taxon>Penicillium</taxon>
    </lineage>
</organism>
<dbReference type="RefSeq" id="XP_056750192.1">
    <property type="nucleotide sequence ID" value="XM_056901524.1"/>
</dbReference>
<feature type="domain" description="Subtelomeric hrmA-associated cluster protein AFUB-079030/YDR124W-like helical bundle" evidence="1">
    <location>
        <begin position="158"/>
        <end position="291"/>
    </location>
</feature>
<comment type="caution">
    <text evidence="2">The sequence shown here is derived from an EMBL/GenBank/DDBJ whole genome shotgun (WGS) entry which is preliminary data.</text>
</comment>
<reference evidence="2" key="2">
    <citation type="submission" date="2023-01" db="EMBL/GenBank/DDBJ databases">
        <authorList>
            <person name="Petersen C."/>
        </authorList>
    </citation>
    <scope>NUCLEOTIDE SEQUENCE</scope>
    <source>
        <strain evidence="2">IBT 12815</strain>
    </source>
</reference>
<evidence type="ECO:0000313" key="3">
    <source>
        <dbReference type="Proteomes" id="UP001213799"/>
    </source>
</evidence>
<gene>
    <name evidence="2" type="ORF">N7537_010470</name>
</gene>
<dbReference type="InterPro" id="IPR021264">
    <property type="entry name" value="AFUB_079030/YDR124W-like"/>
</dbReference>
<dbReference type="GeneID" id="81591766"/>
<dbReference type="AlphaFoldDB" id="A0AAD6GVP4"/>
<dbReference type="Pfam" id="PF11001">
    <property type="entry name" value="AFUB_07903_YDR124W_hel"/>
    <property type="match status" value="1"/>
</dbReference>
<protein>
    <recommendedName>
        <fullName evidence="1">Subtelomeric hrmA-associated cluster protein AFUB-079030/YDR124W-like helical bundle domain-containing protein</fullName>
    </recommendedName>
</protein>
<evidence type="ECO:0000313" key="2">
    <source>
        <dbReference type="EMBL" id="KAJ5593566.1"/>
    </source>
</evidence>
<dbReference type="PANTHER" id="PTHR36102">
    <property type="entry name" value="CHROMOSOME 10, WHOLE GENOME SHOTGUN SEQUENCE"/>
    <property type="match status" value="1"/>
</dbReference>
<name>A0AAD6GVP4_9EURO</name>
<evidence type="ECO:0000259" key="1">
    <source>
        <dbReference type="Pfam" id="PF11001"/>
    </source>
</evidence>
<dbReference type="InterPro" id="IPR047092">
    <property type="entry name" value="AFUB_07903/YDR124W-like_hel"/>
</dbReference>
<dbReference type="PANTHER" id="PTHR36102:SF1">
    <property type="entry name" value="YDR124W-LIKE HELICAL BUNDLE DOMAIN-CONTAINING PROTEIN"/>
    <property type="match status" value="1"/>
</dbReference>
<keyword evidence="3" id="KW-1185">Reference proteome</keyword>